<dbReference type="EMBL" id="RDQH01000334">
    <property type="protein sequence ID" value="RXH91240.1"/>
    <property type="molecule type" value="Genomic_DNA"/>
</dbReference>
<feature type="region of interest" description="Disordered" evidence="1">
    <location>
        <begin position="82"/>
        <end position="120"/>
    </location>
</feature>
<evidence type="ECO:0000313" key="3">
    <source>
        <dbReference type="Proteomes" id="UP000290289"/>
    </source>
</evidence>
<reference evidence="2 3" key="1">
    <citation type="submission" date="2018-10" db="EMBL/GenBank/DDBJ databases">
        <title>A high-quality apple genome assembly.</title>
        <authorList>
            <person name="Hu J."/>
        </authorList>
    </citation>
    <scope>NUCLEOTIDE SEQUENCE [LARGE SCALE GENOMIC DNA]</scope>
    <source>
        <strain evidence="3">cv. HFTH1</strain>
        <tissue evidence="2">Young leaf</tissue>
    </source>
</reference>
<evidence type="ECO:0000313" key="2">
    <source>
        <dbReference type="EMBL" id="RXH91240.1"/>
    </source>
</evidence>
<name>A0A498J6U5_MALDO</name>
<protein>
    <submittedName>
        <fullName evidence="2">Uncharacterized protein</fullName>
    </submittedName>
</protein>
<sequence length="224" mass="24495">MGTKYVTSQPGADHFLGPLHHRSTILSALGLPFPYGFVFGNSRVTYPRSALTSFSLNFGVLTEPEASELPKGLVLGKMVTEKRSAKEGEGEDETPITPLPPSAKSHLATNGTSNAPQNLIYTIPDSTTSTILQPHQIDRNPDLHLQEQHPNNPNHPYTQPCHPNDFLFWIFNPKFDAYTPTLRVQQHEPSPAAIESGEFTPATVPLRLSLLISLQTLNGGPAIL</sequence>
<evidence type="ECO:0000256" key="1">
    <source>
        <dbReference type="SAM" id="MobiDB-lite"/>
    </source>
</evidence>
<dbReference type="AlphaFoldDB" id="A0A498J6U5"/>
<proteinExistence type="predicted"/>
<dbReference type="Proteomes" id="UP000290289">
    <property type="component" value="Chromosome 8"/>
</dbReference>
<feature type="compositionally biased region" description="Polar residues" evidence="1">
    <location>
        <begin position="107"/>
        <end position="120"/>
    </location>
</feature>
<accession>A0A498J6U5</accession>
<gene>
    <name evidence="2" type="ORF">DVH24_020263</name>
</gene>
<comment type="caution">
    <text evidence="2">The sequence shown here is derived from an EMBL/GenBank/DDBJ whole genome shotgun (WGS) entry which is preliminary data.</text>
</comment>
<organism evidence="2 3">
    <name type="scientific">Malus domestica</name>
    <name type="common">Apple</name>
    <name type="synonym">Pyrus malus</name>
    <dbReference type="NCBI Taxonomy" id="3750"/>
    <lineage>
        <taxon>Eukaryota</taxon>
        <taxon>Viridiplantae</taxon>
        <taxon>Streptophyta</taxon>
        <taxon>Embryophyta</taxon>
        <taxon>Tracheophyta</taxon>
        <taxon>Spermatophyta</taxon>
        <taxon>Magnoliopsida</taxon>
        <taxon>eudicotyledons</taxon>
        <taxon>Gunneridae</taxon>
        <taxon>Pentapetalae</taxon>
        <taxon>rosids</taxon>
        <taxon>fabids</taxon>
        <taxon>Rosales</taxon>
        <taxon>Rosaceae</taxon>
        <taxon>Amygdaloideae</taxon>
        <taxon>Maleae</taxon>
        <taxon>Malus</taxon>
    </lineage>
</organism>
<keyword evidence="3" id="KW-1185">Reference proteome</keyword>